<dbReference type="AlphaFoldDB" id="A0A4Y2V4N2"/>
<name>A0A4Y2V4N2_ARAVE</name>
<protein>
    <submittedName>
        <fullName evidence="2">Uncharacterized protein</fullName>
    </submittedName>
</protein>
<feature type="compositionally biased region" description="Basic and acidic residues" evidence="1">
    <location>
        <begin position="79"/>
        <end position="88"/>
    </location>
</feature>
<accession>A0A4Y2V4N2</accession>
<comment type="caution">
    <text evidence="2">The sequence shown here is derived from an EMBL/GenBank/DDBJ whole genome shotgun (WGS) entry which is preliminary data.</text>
</comment>
<sequence>MFFQDVKPGEKSRKIFFCRYKSLEEKIVIYFNNKCGYIFLSSTRHGTLGRCNETNWRVTDVLKIAEVSSRNGPTAIEKSSNKASREPIDNQPSLFRQTSQRDTSF</sequence>
<organism evidence="2 3">
    <name type="scientific">Araneus ventricosus</name>
    <name type="common">Orbweaver spider</name>
    <name type="synonym">Epeira ventricosa</name>
    <dbReference type="NCBI Taxonomy" id="182803"/>
    <lineage>
        <taxon>Eukaryota</taxon>
        <taxon>Metazoa</taxon>
        <taxon>Ecdysozoa</taxon>
        <taxon>Arthropoda</taxon>
        <taxon>Chelicerata</taxon>
        <taxon>Arachnida</taxon>
        <taxon>Araneae</taxon>
        <taxon>Araneomorphae</taxon>
        <taxon>Entelegynae</taxon>
        <taxon>Araneoidea</taxon>
        <taxon>Araneidae</taxon>
        <taxon>Araneus</taxon>
    </lineage>
</organism>
<feature type="region of interest" description="Disordered" evidence="1">
    <location>
        <begin position="72"/>
        <end position="105"/>
    </location>
</feature>
<dbReference type="Proteomes" id="UP000499080">
    <property type="component" value="Unassembled WGS sequence"/>
</dbReference>
<evidence type="ECO:0000313" key="2">
    <source>
        <dbReference type="EMBL" id="GBO19016.1"/>
    </source>
</evidence>
<reference evidence="2 3" key="1">
    <citation type="journal article" date="2019" name="Sci. Rep.">
        <title>Orb-weaving spider Araneus ventricosus genome elucidates the spidroin gene catalogue.</title>
        <authorList>
            <person name="Kono N."/>
            <person name="Nakamura H."/>
            <person name="Ohtoshi R."/>
            <person name="Moran D.A.P."/>
            <person name="Shinohara A."/>
            <person name="Yoshida Y."/>
            <person name="Fujiwara M."/>
            <person name="Mori M."/>
            <person name="Tomita M."/>
            <person name="Arakawa K."/>
        </authorList>
    </citation>
    <scope>NUCLEOTIDE SEQUENCE [LARGE SCALE GENOMIC DNA]</scope>
</reference>
<gene>
    <name evidence="2" type="ORF">AVEN_46677_1</name>
</gene>
<proteinExistence type="predicted"/>
<feature type="compositionally biased region" description="Polar residues" evidence="1">
    <location>
        <begin position="90"/>
        <end position="105"/>
    </location>
</feature>
<keyword evidence="3" id="KW-1185">Reference proteome</keyword>
<evidence type="ECO:0000313" key="3">
    <source>
        <dbReference type="Proteomes" id="UP000499080"/>
    </source>
</evidence>
<evidence type="ECO:0000256" key="1">
    <source>
        <dbReference type="SAM" id="MobiDB-lite"/>
    </source>
</evidence>
<dbReference type="EMBL" id="BGPR01042571">
    <property type="protein sequence ID" value="GBO19016.1"/>
    <property type="molecule type" value="Genomic_DNA"/>
</dbReference>